<dbReference type="AlphaFoldDB" id="A0A2N9G8E2"/>
<dbReference type="EMBL" id="OIVN01001604">
    <property type="protein sequence ID" value="SPC95803.1"/>
    <property type="molecule type" value="Genomic_DNA"/>
</dbReference>
<name>A0A2N9G8E2_FAGSY</name>
<sequence>MISDLLGDSGSVTGVDVARHRLAACRTMLQKYALDPLLSLLCSTGPLFTGFPFEQTKKKKKVAATTSSFWAYLGLGLKDVGFNGQWIWARLMKRDNLGEEGRTCNGREERERGREAVEEREKTGEMNLVGPATVKTGTHKKIEVRI</sequence>
<evidence type="ECO:0000313" key="1">
    <source>
        <dbReference type="EMBL" id="SPC95803.1"/>
    </source>
</evidence>
<proteinExistence type="predicted"/>
<organism evidence="1">
    <name type="scientific">Fagus sylvatica</name>
    <name type="common">Beechnut</name>
    <dbReference type="NCBI Taxonomy" id="28930"/>
    <lineage>
        <taxon>Eukaryota</taxon>
        <taxon>Viridiplantae</taxon>
        <taxon>Streptophyta</taxon>
        <taxon>Embryophyta</taxon>
        <taxon>Tracheophyta</taxon>
        <taxon>Spermatophyta</taxon>
        <taxon>Magnoliopsida</taxon>
        <taxon>eudicotyledons</taxon>
        <taxon>Gunneridae</taxon>
        <taxon>Pentapetalae</taxon>
        <taxon>rosids</taxon>
        <taxon>fabids</taxon>
        <taxon>Fagales</taxon>
        <taxon>Fagaceae</taxon>
        <taxon>Fagus</taxon>
    </lineage>
</organism>
<accession>A0A2N9G8E2</accession>
<protein>
    <submittedName>
        <fullName evidence="1">Uncharacterized protein</fullName>
    </submittedName>
</protein>
<gene>
    <name evidence="1" type="ORF">FSB_LOCUS23685</name>
</gene>
<reference evidence="1" key="1">
    <citation type="submission" date="2018-02" db="EMBL/GenBank/DDBJ databases">
        <authorList>
            <person name="Cohen D.B."/>
            <person name="Kent A.D."/>
        </authorList>
    </citation>
    <scope>NUCLEOTIDE SEQUENCE</scope>
</reference>